<dbReference type="Proteomes" id="UP000030066">
    <property type="component" value="Chromosome"/>
</dbReference>
<dbReference type="InterPro" id="IPR009000">
    <property type="entry name" value="Transl_B-barrel_sf"/>
</dbReference>
<dbReference type="InterPro" id="IPR036925">
    <property type="entry name" value="TIF_IF2_dom3_sf"/>
</dbReference>
<dbReference type="EMBL" id="CP007711">
    <property type="protein sequence ID" value="AIV03900.1"/>
    <property type="molecule type" value="Genomic_DNA"/>
</dbReference>
<evidence type="ECO:0000256" key="4">
    <source>
        <dbReference type="ARBA" id="ARBA00022741"/>
    </source>
</evidence>
<feature type="domain" description="Tr-type G" evidence="10">
    <location>
        <begin position="119"/>
        <end position="288"/>
    </location>
</feature>
<dbReference type="InterPro" id="IPR023115">
    <property type="entry name" value="TIF_IF2_dom3"/>
</dbReference>
<dbReference type="Pfam" id="PF22042">
    <property type="entry name" value="EF-G_D2"/>
    <property type="match status" value="1"/>
</dbReference>
<gene>
    <name evidence="8 11" type="primary">infB</name>
    <name evidence="11" type="ORF">MGM1_5400</name>
</gene>
<evidence type="ECO:0000313" key="11">
    <source>
        <dbReference type="EMBL" id="AIV03900.1"/>
    </source>
</evidence>
<dbReference type="NCBIfam" id="TIGR00231">
    <property type="entry name" value="small_GTP"/>
    <property type="match status" value="1"/>
</dbReference>
<dbReference type="PANTHER" id="PTHR43381:SF5">
    <property type="entry name" value="TR-TYPE G DOMAIN-CONTAINING PROTEIN"/>
    <property type="match status" value="1"/>
</dbReference>
<evidence type="ECO:0000256" key="5">
    <source>
        <dbReference type="ARBA" id="ARBA00022917"/>
    </source>
</evidence>
<evidence type="ECO:0000256" key="2">
    <source>
        <dbReference type="ARBA" id="ARBA00020675"/>
    </source>
</evidence>
<evidence type="ECO:0000256" key="9">
    <source>
        <dbReference type="RuleBase" id="RU000644"/>
    </source>
</evidence>
<comment type="function">
    <text evidence="7 8 9">One of the essential components for the initiation of protein synthesis. Protects formylmethionyl-tRNA from spontaneous hydrolysis and promotes its binding to the 30S ribosomal subunits. Also involved in the hydrolysis of GTP during the formation of the 70S ribosomal complex.</text>
</comment>
<dbReference type="FunFam" id="3.40.50.10050:FF:000001">
    <property type="entry name" value="Translation initiation factor IF-2"/>
    <property type="match status" value="1"/>
</dbReference>
<feature type="binding site" evidence="8">
    <location>
        <begin position="174"/>
        <end position="178"/>
    </location>
    <ligand>
        <name>GTP</name>
        <dbReference type="ChEBI" id="CHEBI:37565"/>
    </ligand>
</feature>
<dbReference type="InterPro" id="IPR000178">
    <property type="entry name" value="TF_IF2_bacterial-like"/>
</dbReference>
<dbReference type="Pfam" id="PF00009">
    <property type="entry name" value="GTP_EFTU"/>
    <property type="match status" value="1"/>
</dbReference>
<dbReference type="Gene3D" id="3.40.50.300">
    <property type="entry name" value="P-loop containing nucleotide triphosphate hydrolases"/>
    <property type="match status" value="1"/>
</dbReference>
<dbReference type="SUPFAM" id="SSF52540">
    <property type="entry name" value="P-loop containing nucleoside triphosphate hydrolases"/>
    <property type="match status" value="1"/>
</dbReference>
<dbReference type="HAMAP" id="MF_00100_B">
    <property type="entry name" value="IF_2_B"/>
    <property type="match status" value="1"/>
</dbReference>
<dbReference type="InterPro" id="IPR006847">
    <property type="entry name" value="IF2_N"/>
</dbReference>
<keyword evidence="4 8" id="KW-0547">Nucleotide-binding</keyword>
<evidence type="ECO:0000256" key="3">
    <source>
        <dbReference type="ARBA" id="ARBA00022540"/>
    </source>
</evidence>
<dbReference type="Gene3D" id="2.40.30.10">
    <property type="entry name" value="Translation factors"/>
    <property type="match status" value="2"/>
</dbReference>
<proteinExistence type="inferred from homology"/>
<evidence type="ECO:0000256" key="8">
    <source>
        <dbReference type="HAMAP-Rule" id="MF_00100"/>
    </source>
</evidence>
<dbReference type="GO" id="GO:0005525">
    <property type="term" value="F:GTP binding"/>
    <property type="evidence" value="ECO:0007669"/>
    <property type="project" value="UniProtKB-KW"/>
</dbReference>
<dbReference type="KEGG" id="mgj:MGM1_5400"/>
<dbReference type="GO" id="GO:0005829">
    <property type="term" value="C:cytosol"/>
    <property type="evidence" value="ECO:0007669"/>
    <property type="project" value="TreeGrafter"/>
</dbReference>
<protein>
    <recommendedName>
        <fullName evidence="2 8">Translation initiation factor IF-2</fullName>
    </recommendedName>
</protein>
<dbReference type="FunFam" id="3.40.50.300:FF:000019">
    <property type="entry name" value="Translation initiation factor IF-2"/>
    <property type="match status" value="1"/>
</dbReference>
<feature type="binding site" evidence="8">
    <location>
        <begin position="228"/>
        <end position="231"/>
    </location>
    <ligand>
        <name>GTP</name>
        <dbReference type="ChEBI" id="CHEBI:37565"/>
    </ligand>
</feature>
<dbReference type="STRING" id="1318617.MGM1_5400"/>
<accession>A0A097STI6</accession>
<dbReference type="GO" id="GO:0003743">
    <property type="term" value="F:translation initiation factor activity"/>
    <property type="evidence" value="ECO:0007669"/>
    <property type="project" value="UniProtKB-UniRule"/>
</dbReference>
<dbReference type="SUPFAM" id="SSF50447">
    <property type="entry name" value="Translation proteins"/>
    <property type="match status" value="2"/>
</dbReference>
<dbReference type="CDD" id="cd03692">
    <property type="entry name" value="mtIF2_IVc"/>
    <property type="match status" value="1"/>
</dbReference>
<dbReference type="SUPFAM" id="SSF52156">
    <property type="entry name" value="Initiation factor IF2/eIF5b, domain 3"/>
    <property type="match status" value="1"/>
</dbReference>
<feature type="binding site" evidence="8">
    <location>
        <begin position="128"/>
        <end position="135"/>
    </location>
    <ligand>
        <name>GTP</name>
        <dbReference type="ChEBI" id="CHEBI:37565"/>
    </ligand>
</feature>
<dbReference type="Pfam" id="PF11987">
    <property type="entry name" value="IF-2"/>
    <property type="match status" value="1"/>
</dbReference>
<dbReference type="Pfam" id="PF04760">
    <property type="entry name" value="IF2_N"/>
    <property type="match status" value="1"/>
</dbReference>
<sequence length="612" mass="67458">MKKENGFKKQKKILDNRENIDLKSQFKTVKTGVKNGVFIFSKPLTVEELSQKLNKSSSDILKFFFMKGVMKNINTLLDENEIGELCLEFNFDFEKRIEIDETNILSNLNVVDDEKDLKPRPPIVTIMGHVDHGKTTLLDYIRNTCVAKGEAGGITQSIGAYQVKKDNNIITFIDTPGHAAFTEMRARGAHATDIVILVVAADDGIKPQTIEAIDHAKAAKVPIIVFINKCDKPNINIDNVLSQLSEHELTSEKWGGDTITVEGSALTGMGVNKLLEAIITLSQVMELKANPNRLGMGVIIEANLDKGLGPVASVIIQNGTVAKGDMLIAGASYGRIRAMLNDHNEEINLAYPAQPVKITGLNAVPQSGDHFVISNNEKDIKEIAEHIRLYQINEQNRERELLSVDADTNSKRLIIILKADVHGSLEAIKNMLGKMNVDGVSVVFLRGATGGITKSDVELAKASKGIIIGFNVKPNKAVKDLANMQQVPIYFFDIIYRLSETVEKIMKKSLDPIYVEEETAEAEVKQIWTYSKVGTIIGCGINSGEINRNDQARVLRDGVVIAKTKIASLRHGKEDITKISSGKECGITLENFNDVKVGDIIQTFKIVEKQII</sequence>
<comment type="similarity">
    <text evidence="1 8 9">Belongs to the TRAFAC class translation factor GTPase superfamily. Classic translation factor GTPase family. IF-2 subfamily.</text>
</comment>
<reference evidence="11 12" key="1">
    <citation type="journal article" date="2014" name="PLoS ONE">
        <title>An emerging Mycoplasma associated with trichomoniasis, vaginal infection and disease.</title>
        <authorList>
            <consortium name="Vaginal Microbiome Consortium"/>
            <person name="Fettweis J.M."/>
            <person name="Serrano M.G."/>
            <person name="Huang B."/>
            <person name="Brooks J.P."/>
            <person name="Glascock A.L."/>
            <person name="Sheth N.U."/>
            <person name="Strauss J.F.III."/>
            <person name="Jefferson K.K."/>
            <person name="Buck G.A."/>
        </authorList>
    </citation>
    <scope>NUCLEOTIDE SEQUENCE [LARGE SCALE GENOMIC DNA]</scope>
    <source>
        <strain evidence="11 12">VCU_M1</strain>
    </source>
</reference>
<dbReference type="InterPro" id="IPR015760">
    <property type="entry name" value="TIF_IF2"/>
</dbReference>
<keyword evidence="3 8" id="KW-0396">Initiation factor</keyword>
<organism evidence="11 12">
    <name type="scientific">Candidatus Malacoplasma girerdii</name>
    <dbReference type="NCBI Taxonomy" id="1318617"/>
    <lineage>
        <taxon>Bacteria</taxon>
        <taxon>Bacillati</taxon>
        <taxon>Mycoplasmatota</taxon>
        <taxon>Mycoplasmoidales</taxon>
        <taxon>Mycoplasmoidaceae</taxon>
        <taxon>Malacoplasma</taxon>
    </lineage>
</organism>
<dbReference type="CDD" id="cd03702">
    <property type="entry name" value="IF2_mtIF2_II"/>
    <property type="match status" value="1"/>
</dbReference>
<keyword evidence="6 8" id="KW-0342">GTP-binding</keyword>
<dbReference type="PANTHER" id="PTHR43381">
    <property type="entry name" value="TRANSLATION INITIATION FACTOR IF-2-RELATED"/>
    <property type="match status" value="1"/>
</dbReference>
<dbReference type="Gene3D" id="3.40.50.10050">
    <property type="entry name" value="Translation initiation factor IF- 2, domain 3"/>
    <property type="match status" value="1"/>
</dbReference>
<dbReference type="InterPro" id="IPR044145">
    <property type="entry name" value="IF2_II"/>
</dbReference>
<feature type="region of interest" description="G-domain" evidence="8">
    <location>
        <begin position="122"/>
        <end position="270"/>
    </location>
</feature>
<comment type="subcellular location">
    <subcellularLocation>
        <location evidence="8">Cytoplasm</location>
    </subcellularLocation>
</comment>
<keyword evidence="5 8" id="KW-0648">Protein biosynthesis</keyword>
<name>A0A097STI6_9BACT</name>
<dbReference type="CDD" id="cd01887">
    <property type="entry name" value="IF2_eIF5B"/>
    <property type="match status" value="1"/>
</dbReference>
<dbReference type="AlphaFoldDB" id="A0A097STI6"/>
<keyword evidence="12" id="KW-1185">Reference proteome</keyword>
<dbReference type="InterPro" id="IPR027417">
    <property type="entry name" value="P-loop_NTPase"/>
</dbReference>
<evidence type="ECO:0000256" key="1">
    <source>
        <dbReference type="ARBA" id="ARBA00007733"/>
    </source>
</evidence>
<dbReference type="FunFam" id="2.40.30.10:FF:000054">
    <property type="entry name" value="Translation initiation factor IF-2"/>
    <property type="match status" value="1"/>
</dbReference>
<keyword evidence="8" id="KW-0963">Cytoplasm</keyword>
<dbReference type="NCBIfam" id="TIGR00487">
    <property type="entry name" value="IF-2"/>
    <property type="match status" value="1"/>
</dbReference>
<dbReference type="InterPro" id="IPR000795">
    <property type="entry name" value="T_Tr_GTP-bd_dom"/>
</dbReference>
<evidence type="ECO:0000313" key="12">
    <source>
        <dbReference type="Proteomes" id="UP000030066"/>
    </source>
</evidence>
<dbReference type="InterPro" id="IPR005225">
    <property type="entry name" value="Small_GTP-bd"/>
</dbReference>
<dbReference type="GO" id="GO:0003924">
    <property type="term" value="F:GTPase activity"/>
    <property type="evidence" value="ECO:0007669"/>
    <property type="project" value="UniProtKB-UniRule"/>
</dbReference>
<dbReference type="FunFam" id="2.40.30.10:FF:000008">
    <property type="entry name" value="Translation initiation factor IF-2"/>
    <property type="match status" value="1"/>
</dbReference>
<dbReference type="PROSITE" id="PS51722">
    <property type="entry name" value="G_TR_2"/>
    <property type="match status" value="1"/>
</dbReference>
<evidence type="ECO:0000256" key="6">
    <source>
        <dbReference type="ARBA" id="ARBA00023134"/>
    </source>
</evidence>
<evidence type="ECO:0000256" key="7">
    <source>
        <dbReference type="ARBA" id="ARBA00025162"/>
    </source>
</evidence>
<dbReference type="eggNOG" id="COG0532">
    <property type="taxonomic scope" value="Bacteria"/>
</dbReference>
<dbReference type="InterPro" id="IPR053905">
    <property type="entry name" value="EF-G-like_DII"/>
</dbReference>
<dbReference type="HOGENOM" id="CLU_006301_5_1_14"/>
<evidence type="ECO:0000259" key="10">
    <source>
        <dbReference type="PROSITE" id="PS51722"/>
    </source>
</evidence>